<gene>
    <name evidence="1" type="ORF">FM101_02410</name>
</gene>
<dbReference type="EMBL" id="FUHW01000012">
    <property type="protein sequence ID" value="SJM51355.1"/>
    <property type="molecule type" value="Genomic_DNA"/>
</dbReference>
<protein>
    <submittedName>
        <fullName evidence="1">Uncharacterized protein</fullName>
    </submittedName>
</protein>
<sequence>MELVPQVQRPRFGRADVWVESPLQLLSAIEAHGAGLLGRHSTIHSRGGTAAMDTTVRTLMAQAPAGVTFDEANAREPSTPDRPADRWVTGDAFSGRMQRRLIGPVRADEFVIIDDGLATVKLLQLLTGDRPTPLVRSRAPHSTSRNALGVASWYRLRSLARQGRLLACTALPIGREVERAFRDLGGHLEHHRFEWLGTQPVTEQFHEPTIVIGSALAADGLIGEAPYLSWVLKQTDDGPVGYFPHRREEPGFLAELARHPLITVHPNTLPVEMRLRGLRRGQKVSALPSTVLPSLRLLLRPHRVRITGHPVPERWWTEAASPALRTHLGTSLEDPTA</sequence>
<accession>A0A1R4F637</accession>
<reference evidence="1 2" key="1">
    <citation type="submission" date="2017-02" db="EMBL/GenBank/DDBJ databases">
        <authorList>
            <person name="Peterson S.W."/>
        </authorList>
    </citation>
    <scope>NUCLEOTIDE SEQUENCE [LARGE SCALE GENOMIC DNA]</scope>
    <source>
        <strain evidence="1 2">B Ar 00.02</strain>
    </source>
</reference>
<organism evidence="1 2">
    <name type="scientific">Arthrobacter rhombi</name>
    <dbReference type="NCBI Taxonomy" id="71253"/>
    <lineage>
        <taxon>Bacteria</taxon>
        <taxon>Bacillati</taxon>
        <taxon>Actinomycetota</taxon>
        <taxon>Actinomycetes</taxon>
        <taxon>Micrococcales</taxon>
        <taxon>Micrococcaceae</taxon>
        <taxon>Arthrobacter</taxon>
    </lineage>
</organism>
<proteinExistence type="predicted"/>
<name>A0A1R4F637_9MICC</name>
<dbReference type="Proteomes" id="UP000195913">
    <property type="component" value="Unassembled WGS sequence"/>
</dbReference>
<evidence type="ECO:0000313" key="2">
    <source>
        <dbReference type="Proteomes" id="UP000195913"/>
    </source>
</evidence>
<dbReference type="AlphaFoldDB" id="A0A1R4F637"/>
<evidence type="ECO:0000313" key="1">
    <source>
        <dbReference type="EMBL" id="SJM51355.1"/>
    </source>
</evidence>
<keyword evidence="2" id="KW-1185">Reference proteome</keyword>